<dbReference type="CDD" id="cd10938">
    <property type="entry name" value="CE4_HpPgdA_like"/>
    <property type="match status" value="1"/>
</dbReference>
<comment type="caution">
    <text evidence="6">The sequence shown here is derived from an EMBL/GenBank/DDBJ whole genome shotgun (WGS) entry which is preliminary data.</text>
</comment>
<gene>
    <name evidence="6" type="ORF">JZX89_16185</name>
</gene>
<sequence>MGHIKLPAGKRIAVNLGVDFDAQSLWLGGFNRPSPSFMSRGEFGAEVGTPRLLALFRKHDIRTTFFTPGHTVDTFPEINRKVFDAGHEIAHHGYYHENPTLIGRETERRLMDLAFATYKKHFGIRPSGYRSPYWDYSENTLDLIEESGFLYDSSLMARDLVPYRPQRWQVNWEKGNVAGPASKVLEIPVSWYLDDFPALAYTGNQEGMSDTDAVLRRWKDIFDYAYNNQENGVYAMALHPQIIGQAHHMIMFERLIEHIKGHEGVWFATCDEIARAWVDDEDDHRRMSLQDVRGVTPMPDDYGWPGKK</sequence>
<protein>
    <recommendedName>
        <fullName evidence="3">Chitooligosaccharide deacetylase</fullName>
    </recommendedName>
    <alternativeName>
        <fullName evidence="4">Nodulation protein B</fullName>
    </alternativeName>
</protein>
<dbReference type="InterPro" id="IPR037950">
    <property type="entry name" value="PgdA-like"/>
</dbReference>
<dbReference type="PANTHER" id="PTHR47561:SF1">
    <property type="entry name" value="POLYSACCHARIDE DEACETYLASE FAMILY PROTEIN (AFU_ORTHOLOGUE AFUA_6G05030)"/>
    <property type="match status" value="1"/>
</dbReference>
<accession>A0ABS3EK35</accession>
<dbReference type="Pfam" id="PF01522">
    <property type="entry name" value="Polysacc_deac_1"/>
    <property type="match status" value="1"/>
</dbReference>
<reference evidence="6 7" key="1">
    <citation type="submission" date="2021-03" db="EMBL/GenBank/DDBJ databases">
        <title>Whole genome sequence of Agrobacterium sp. strain Rnr.</title>
        <authorList>
            <person name="Mafakheri H."/>
            <person name="Taghavi S.M."/>
            <person name="Nemanja K."/>
            <person name="Osdaghi E."/>
        </authorList>
    </citation>
    <scope>NUCLEOTIDE SEQUENCE [LARGE SCALE GENOMIC DNA]</scope>
    <source>
        <strain evidence="6 7">Rnr</strain>
    </source>
</reference>
<evidence type="ECO:0000313" key="7">
    <source>
        <dbReference type="Proteomes" id="UP000664699"/>
    </source>
</evidence>
<evidence type="ECO:0000256" key="2">
    <source>
        <dbReference type="ARBA" id="ARBA00010973"/>
    </source>
</evidence>
<evidence type="ECO:0000256" key="1">
    <source>
        <dbReference type="ARBA" id="ARBA00003236"/>
    </source>
</evidence>
<feature type="domain" description="NodB homology" evidence="5">
    <location>
        <begin position="35"/>
        <end position="268"/>
    </location>
</feature>
<evidence type="ECO:0000259" key="5">
    <source>
        <dbReference type="PROSITE" id="PS51677"/>
    </source>
</evidence>
<dbReference type="RefSeq" id="WP_207134709.1">
    <property type="nucleotide sequence ID" value="NZ_JAFLNA010000008.1"/>
</dbReference>
<keyword evidence="7" id="KW-1185">Reference proteome</keyword>
<comment type="function">
    <text evidence="1">Is involved in generating a small heat-stable compound (Nod), an acylated oligomer of N-acetylglucosamine, that stimulates mitosis in various plant protoplasts.</text>
</comment>
<dbReference type="Proteomes" id="UP000664699">
    <property type="component" value="Unassembled WGS sequence"/>
</dbReference>
<dbReference type="EMBL" id="JAFLNA010000008">
    <property type="protein sequence ID" value="MBO0132273.1"/>
    <property type="molecule type" value="Genomic_DNA"/>
</dbReference>
<dbReference type="SUPFAM" id="SSF88713">
    <property type="entry name" value="Glycoside hydrolase/deacetylase"/>
    <property type="match status" value="1"/>
</dbReference>
<proteinExistence type="inferred from homology"/>
<dbReference type="InterPro" id="IPR002509">
    <property type="entry name" value="NODB_dom"/>
</dbReference>
<evidence type="ECO:0000313" key="6">
    <source>
        <dbReference type="EMBL" id="MBO0132273.1"/>
    </source>
</evidence>
<dbReference type="PANTHER" id="PTHR47561">
    <property type="entry name" value="POLYSACCHARIDE DEACETYLASE FAMILY PROTEIN (AFU_ORTHOLOGUE AFUA_6G05030)"/>
    <property type="match status" value="1"/>
</dbReference>
<dbReference type="PROSITE" id="PS51677">
    <property type="entry name" value="NODB"/>
    <property type="match status" value="1"/>
</dbReference>
<name>A0ABS3EK35_9HYPH</name>
<dbReference type="InterPro" id="IPR011330">
    <property type="entry name" value="Glyco_hydro/deAcase_b/a-brl"/>
</dbReference>
<evidence type="ECO:0000256" key="3">
    <source>
        <dbReference type="ARBA" id="ARBA00020071"/>
    </source>
</evidence>
<evidence type="ECO:0000256" key="4">
    <source>
        <dbReference type="ARBA" id="ARBA00032976"/>
    </source>
</evidence>
<comment type="similarity">
    <text evidence="2">Belongs to the polysaccharide deacetylase family.</text>
</comment>
<organism evidence="6 7">
    <name type="scientific">Agrobacterium burrii</name>
    <dbReference type="NCBI Taxonomy" id="2815339"/>
    <lineage>
        <taxon>Bacteria</taxon>
        <taxon>Pseudomonadati</taxon>
        <taxon>Pseudomonadota</taxon>
        <taxon>Alphaproteobacteria</taxon>
        <taxon>Hyphomicrobiales</taxon>
        <taxon>Rhizobiaceae</taxon>
        <taxon>Rhizobium/Agrobacterium group</taxon>
        <taxon>Agrobacterium</taxon>
        <taxon>Agrobacterium tumefaciens complex</taxon>
    </lineage>
</organism>
<dbReference type="Gene3D" id="3.20.20.370">
    <property type="entry name" value="Glycoside hydrolase/deacetylase"/>
    <property type="match status" value="1"/>
</dbReference>